<dbReference type="Pfam" id="PF00460">
    <property type="entry name" value="Flg_bb_rod"/>
    <property type="match status" value="1"/>
</dbReference>
<evidence type="ECO:0000256" key="4">
    <source>
        <dbReference type="ARBA" id="ARBA00023143"/>
    </source>
</evidence>
<reference evidence="7 8" key="1">
    <citation type="journal article" date="2013" name="Genome Announc.">
        <title>Multiple genome sequences of Helicobacter pylori strains of diverse disease and antibiotic resistance backgrounds from Malaysia.</title>
        <authorList>
            <person name="Rehvathy V."/>
            <person name="Tan M.H."/>
            <person name="Gunaletchumy S.P."/>
            <person name="Teh X."/>
            <person name="Wang S."/>
            <person name="Baybayan P."/>
            <person name="Singh S."/>
            <person name="Ashby M."/>
            <person name="Kaakoush N.O."/>
            <person name="Mitchell H.M."/>
            <person name="Croft L.J."/>
            <person name="Goh K.L."/>
            <person name="Loke M.F."/>
            <person name="Vadivelu J."/>
        </authorList>
    </citation>
    <scope>NUCLEOTIDE SEQUENCE [LARGE SCALE GENOMIC DNA]</scope>
    <source>
        <strain evidence="7 8">UM037</strain>
    </source>
</reference>
<dbReference type="GO" id="GO:0071978">
    <property type="term" value="P:bacterial-type flagellum-dependent swarming motility"/>
    <property type="evidence" value="ECO:0007669"/>
    <property type="project" value="TreeGrafter"/>
</dbReference>
<dbReference type="PROSITE" id="PS00588">
    <property type="entry name" value="FLAGELLA_BB_ROD"/>
    <property type="match status" value="1"/>
</dbReference>
<evidence type="ECO:0000256" key="1">
    <source>
        <dbReference type="ARBA" id="ARBA00004117"/>
    </source>
</evidence>
<evidence type="ECO:0000256" key="5">
    <source>
        <dbReference type="ARBA" id="ARBA00024934"/>
    </source>
</evidence>
<proteinExistence type="inferred from homology"/>
<comment type="caution">
    <text evidence="7">The sequence shown here is derived from an EMBL/GenBank/DDBJ whole genome shotgun (WGS) entry which is preliminary data.</text>
</comment>
<dbReference type="PANTHER" id="PTHR30435">
    <property type="entry name" value="FLAGELLAR PROTEIN"/>
    <property type="match status" value="1"/>
</dbReference>
<dbReference type="InterPro" id="IPR006300">
    <property type="entry name" value="FlgB"/>
</dbReference>
<evidence type="ECO:0000313" key="8">
    <source>
        <dbReference type="Proteomes" id="UP000015893"/>
    </source>
</evidence>
<dbReference type="EMBL" id="AUSI01000034">
    <property type="protein sequence ID" value="EQK94512.1"/>
    <property type="molecule type" value="Genomic_DNA"/>
</dbReference>
<evidence type="ECO:0000256" key="2">
    <source>
        <dbReference type="ARBA" id="ARBA00009677"/>
    </source>
</evidence>
<comment type="subcellular location">
    <subcellularLocation>
        <location evidence="1">Bacterial flagellum basal body</location>
    </subcellularLocation>
</comment>
<gene>
    <name evidence="7" type="ORF">N198_01535</name>
</gene>
<comment type="function">
    <text evidence="5">Structural component of flagellum, the bacterial motility apparatus. Part of the rod structure of flagellar basal body.</text>
</comment>
<dbReference type="NCBIfam" id="TIGR01396">
    <property type="entry name" value="FlgB"/>
    <property type="match status" value="1"/>
</dbReference>
<keyword evidence="4" id="KW-0975">Bacterial flagellum</keyword>
<evidence type="ECO:0000256" key="3">
    <source>
        <dbReference type="ARBA" id="ARBA00014376"/>
    </source>
</evidence>
<organism evidence="7 8">
    <name type="scientific">Helicobacter pylori UM037</name>
    <dbReference type="NCBI Taxonomy" id="1321939"/>
    <lineage>
        <taxon>Bacteria</taxon>
        <taxon>Pseudomonadati</taxon>
        <taxon>Campylobacterota</taxon>
        <taxon>Epsilonproteobacteria</taxon>
        <taxon>Campylobacterales</taxon>
        <taxon>Helicobacteraceae</taxon>
        <taxon>Helicobacter</taxon>
    </lineage>
</organism>
<dbReference type="PANTHER" id="PTHR30435:SF12">
    <property type="entry name" value="FLAGELLAR BASAL BODY ROD PROTEIN FLGB"/>
    <property type="match status" value="1"/>
</dbReference>
<keyword evidence="7" id="KW-0282">Flagellum</keyword>
<sequence>MKLIAFFDEKWADFGMIFACFNLQGFKKGVLMDFSKAFGLVYKALDYRALRQDMIASNIANVDTPFYRPKDLDFESVLAKKKAEIFENQSSKVLPLAHTNPRHLDFENSAKDGASLFFRDGHLAKNDGNSVDLDIETSEMGKNSTMYLALSSALKKYRGVINYAIDSSKNL</sequence>
<dbReference type="GO" id="GO:0030694">
    <property type="term" value="C:bacterial-type flagellum basal body, rod"/>
    <property type="evidence" value="ECO:0007669"/>
    <property type="project" value="InterPro"/>
</dbReference>
<accession>A0AB33Z7F6</accession>
<dbReference type="AlphaFoldDB" id="A0AB33Z7F6"/>
<evidence type="ECO:0000313" key="7">
    <source>
        <dbReference type="EMBL" id="EQK94512.1"/>
    </source>
</evidence>
<keyword evidence="7" id="KW-0969">Cilium</keyword>
<feature type="domain" description="Flagellar basal body rod protein N-terminal" evidence="6">
    <location>
        <begin position="44"/>
        <end position="65"/>
    </location>
</feature>
<protein>
    <recommendedName>
        <fullName evidence="3">Flagellar basal body rod protein FlgB</fullName>
    </recommendedName>
</protein>
<comment type="similarity">
    <text evidence="2">Belongs to the flagella basal body rod proteins family.</text>
</comment>
<name>A0AB33Z7F6_HELPX</name>
<dbReference type="Proteomes" id="UP000015893">
    <property type="component" value="Unassembled WGS sequence"/>
</dbReference>
<evidence type="ECO:0000259" key="6">
    <source>
        <dbReference type="Pfam" id="PF00460"/>
    </source>
</evidence>
<dbReference type="InterPro" id="IPR001444">
    <property type="entry name" value="Flag_bb_rod_N"/>
</dbReference>
<dbReference type="InterPro" id="IPR019776">
    <property type="entry name" value="Flagellar_basal_body_rod_CS"/>
</dbReference>
<keyword evidence="7" id="KW-0966">Cell projection</keyword>